<proteinExistence type="inferred from homology"/>
<comment type="subunit">
    <text evidence="6">Part of the 50S ribosomal subunit. Forms a cluster with proteins L14 and L24e.</text>
</comment>
<dbReference type="PANTHER" id="PTHR11363">
    <property type="entry name" value="60S RIBOSOMAL PROTEIN L3-RELATED"/>
    <property type="match status" value="1"/>
</dbReference>
<evidence type="ECO:0000313" key="9">
    <source>
        <dbReference type="Proteomes" id="UP000619545"/>
    </source>
</evidence>
<dbReference type="NCBIfam" id="TIGR03626">
    <property type="entry name" value="L3_arch"/>
    <property type="match status" value="1"/>
</dbReference>
<dbReference type="Gene3D" id="3.30.1430.10">
    <property type="match status" value="1"/>
</dbReference>
<dbReference type="GO" id="GO:0006412">
    <property type="term" value="P:translation"/>
    <property type="evidence" value="ECO:0007669"/>
    <property type="project" value="UniProtKB-UniRule"/>
</dbReference>
<dbReference type="GO" id="GO:0019843">
    <property type="term" value="F:rRNA binding"/>
    <property type="evidence" value="ECO:0007669"/>
    <property type="project" value="UniProtKB-UniRule"/>
</dbReference>
<dbReference type="PANTHER" id="PTHR11363:SF5">
    <property type="entry name" value="LARGE RIBOSOMAL SUBUNIT PROTEIN UL3"/>
    <property type="match status" value="1"/>
</dbReference>
<dbReference type="InterPro" id="IPR044892">
    <property type="entry name" value="Ribosomal_L3_dom_3_arc_sf"/>
</dbReference>
<evidence type="ECO:0000256" key="2">
    <source>
        <dbReference type="ARBA" id="ARBA00022730"/>
    </source>
</evidence>
<dbReference type="InterPro" id="IPR019928">
    <property type="entry name" value="Ribosomal_uL3_arc"/>
</dbReference>
<dbReference type="PROSITE" id="PS00474">
    <property type="entry name" value="RIBOSOMAL_L3"/>
    <property type="match status" value="1"/>
</dbReference>
<dbReference type="EMBL" id="DUJS01000004">
    <property type="protein sequence ID" value="HII70426.1"/>
    <property type="molecule type" value="Genomic_DNA"/>
</dbReference>
<evidence type="ECO:0000256" key="4">
    <source>
        <dbReference type="ARBA" id="ARBA00022980"/>
    </source>
</evidence>
<name>A0A832TBD2_9EURY</name>
<dbReference type="Pfam" id="PF00297">
    <property type="entry name" value="Ribosomal_L3"/>
    <property type="match status" value="1"/>
</dbReference>
<keyword evidence="2 6" id="KW-0699">rRNA-binding</keyword>
<keyword evidence="4 6" id="KW-0689">Ribosomal protein</keyword>
<dbReference type="InterPro" id="IPR000597">
    <property type="entry name" value="Ribosomal_uL3"/>
</dbReference>
<comment type="function">
    <text evidence="6">One of the primary rRNA binding proteins, it binds directly near the 3'-end of the 23S rRNA, where it nucleates assembly of the 50S subunit.</text>
</comment>
<evidence type="ECO:0000256" key="5">
    <source>
        <dbReference type="ARBA" id="ARBA00023274"/>
    </source>
</evidence>
<evidence type="ECO:0000256" key="7">
    <source>
        <dbReference type="SAM" id="MobiDB-lite"/>
    </source>
</evidence>
<organism evidence="8 9">
    <name type="scientific">Methanopyrus kandleri</name>
    <dbReference type="NCBI Taxonomy" id="2320"/>
    <lineage>
        <taxon>Archaea</taxon>
        <taxon>Methanobacteriati</taxon>
        <taxon>Methanobacteriota</taxon>
        <taxon>Methanomada group</taxon>
        <taxon>Methanopyri</taxon>
        <taxon>Methanopyrales</taxon>
        <taxon>Methanopyraceae</taxon>
        <taxon>Methanopyrus</taxon>
    </lineage>
</organism>
<dbReference type="NCBIfam" id="NF003261">
    <property type="entry name" value="PRK04231.1"/>
    <property type="match status" value="1"/>
</dbReference>
<protein>
    <recommendedName>
        <fullName evidence="6">Large ribosomal subunit protein uL3</fullName>
    </recommendedName>
</protein>
<dbReference type="GO" id="GO:0022625">
    <property type="term" value="C:cytosolic large ribosomal subunit"/>
    <property type="evidence" value="ECO:0007669"/>
    <property type="project" value="UniProtKB-UniRule"/>
</dbReference>
<dbReference type="SMR" id="A0A832TBD2"/>
<feature type="region of interest" description="Disordered" evidence="7">
    <location>
        <begin position="337"/>
        <end position="361"/>
    </location>
</feature>
<dbReference type="InterPro" id="IPR045077">
    <property type="entry name" value="L3_arc_euk"/>
</dbReference>
<dbReference type="GO" id="GO:0003735">
    <property type="term" value="F:structural constituent of ribosome"/>
    <property type="evidence" value="ECO:0007669"/>
    <property type="project" value="UniProtKB-UniRule"/>
</dbReference>
<dbReference type="AlphaFoldDB" id="A0A832TBD2"/>
<keyword evidence="5 6" id="KW-0687">Ribonucleoprotein</keyword>
<keyword evidence="3 6" id="KW-0694">RNA-binding</keyword>
<reference evidence="8" key="1">
    <citation type="journal article" date="2020" name="bioRxiv">
        <title>A rank-normalized archaeal taxonomy based on genome phylogeny resolves widespread incomplete and uneven classifications.</title>
        <authorList>
            <person name="Rinke C."/>
            <person name="Chuvochina M."/>
            <person name="Mussig A.J."/>
            <person name="Chaumeil P.-A."/>
            <person name="Waite D.W."/>
            <person name="Whitman W.B."/>
            <person name="Parks D.H."/>
            <person name="Hugenholtz P."/>
        </authorList>
    </citation>
    <scope>NUCLEOTIDE SEQUENCE</scope>
    <source>
        <strain evidence="8">UBA8853</strain>
    </source>
</reference>
<dbReference type="OMA" id="QRTEYNK"/>
<evidence type="ECO:0000256" key="3">
    <source>
        <dbReference type="ARBA" id="ARBA00022884"/>
    </source>
</evidence>
<evidence type="ECO:0000313" key="8">
    <source>
        <dbReference type="EMBL" id="HII70426.1"/>
    </source>
</evidence>
<dbReference type="Proteomes" id="UP000619545">
    <property type="component" value="Unassembled WGS sequence"/>
</dbReference>
<dbReference type="Gene3D" id="4.10.960.10">
    <property type="entry name" value="Ribosomal protein L3, domain 3"/>
    <property type="match status" value="1"/>
</dbReference>
<accession>A0A832TBD2</accession>
<dbReference type="SUPFAM" id="SSF50447">
    <property type="entry name" value="Translation proteins"/>
    <property type="match status" value="1"/>
</dbReference>
<gene>
    <name evidence="6" type="primary">rpl3</name>
    <name evidence="8" type="ORF">HA336_04245</name>
</gene>
<dbReference type="RefSeq" id="WP_011018785.1">
    <property type="nucleotide sequence ID" value="NZ_DUJS01000004.1"/>
</dbReference>
<comment type="caution">
    <text evidence="8">The sequence shown here is derived from an EMBL/GenBank/DDBJ whole genome shotgun (WGS) entry which is preliminary data.</text>
</comment>
<dbReference type="GeneID" id="1477718"/>
<dbReference type="Gene3D" id="2.40.30.10">
    <property type="entry name" value="Translation factors"/>
    <property type="match status" value="1"/>
</dbReference>
<comment type="similarity">
    <text evidence="1 6">Belongs to the universal ribosomal protein uL3 family.</text>
</comment>
<evidence type="ECO:0000256" key="6">
    <source>
        <dbReference type="HAMAP-Rule" id="MF_01325"/>
    </source>
</evidence>
<sequence length="361" mass="40166">MGRGGRRNPGRPRRGSLAFSPRKRASRPVPRIRSWPDEERVRVQGFAGYKAGMTHAIMIDDWPNSPTEGEEISVPVTILDAPPMYVAAIRAYAPTPDGYRCVTEAWAEIPEELEMDRVFTVPKDGEAGDLDKIEELVDEGIVEEIRVIVATQPKKAGVPKKKPDVMEYRIGGKDVRERFEYAVEILSEEIRAKDVFDEGEIVDVSAITKGKGFQGVVKRWGVTIQDRKTQRKQKGRHIGSIGPITPSRVRWTVPMAGQVGYHQRTEHNKRILKIGEDGEEVTPRGGFVNYGVVRGDYIMIHGTVPGPKKRLIRVRPAVRPPKNAPEGAPEILYISRTSQQGVRPKASEDEIVEQLGGPASA</sequence>
<feature type="region of interest" description="Disordered" evidence="7">
    <location>
        <begin position="1"/>
        <end position="33"/>
    </location>
</feature>
<feature type="compositionally biased region" description="Basic residues" evidence="7">
    <location>
        <begin position="1"/>
        <end position="14"/>
    </location>
</feature>
<dbReference type="InterPro" id="IPR019926">
    <property type="entry name" value="Ribosomal_uL3_CS"/>
</dbReference>
<dbReference type="HAMAP" id="MF_01325_A">
    <property type="entry name" value="Ribosomal_uL3_A"/>
    <property type="match status" value="1"/>
</dbReference>
<evidence type="ECO:0000256" key="1">
    <source>
        <dbReference type="ARBA" id="ARBA00006540"/>
    </source>
</evidence>
<dbReference type="InterPro" id="IPR009000">
    <property type="entry name" value="Transl_B-barrel_sf"/>
</dbReference>